<evidence type="ECO:0000313" key="2">
    <source>
        <dbReference type="Proteomes" id="UP001054837"/>
    </source>
</evidence>
<sequence length="50" mass="5478">IDLPMRRRFLLSSSSSSTTTVNIVVDRSQKLAKASQANFPNGVVAQTFHT</sequence>
<comment type="caution">
    <text evidence="1">The sequence shown here is derived from an EMBL/GenBank/DDBJ whole genome shotgun (WGS) entry which is preliminary data.</text>
</comment>
<gene>
    <name evidence="1" type="ORF">CDAR_93091</name>
</gene>
<dbReference type="Proteomes" id="UP001054837">
    <property type="component" value="Unassembled WGS sequence"/>
</dbReference>
<dbReference type="EMBL" id="BPLQ01004402">
    <property type="protein sequence ID" value="GIY07818.1"/>
    <property type="molecule type" value="Genomic_DNA"/>
</dbReference>
<keyword evidence="2" id="KW-1185">Reference proteome</keyword>
<dbReference type="AlphaFoldDB" id="A0AAV4QK61"/>
<organism evidence="1 2">
    <name type="scientific">Caerostris darwini</name>
    <dbReference type="NCBI Taxonomy" id="1538125"/>
    <lineage>
        <taxon>Eukaryota</taxon>
        <taxon>Metazoa</taxon>
        <taxon>Ecdysozoa</taxon>
        <taxon>Arthropoda</taxon>
        <taxon>Chelicerata</taxon>
        <taxon>Arachnida</taxon>
        <taxon>Araneae</taxon>
        <taxon>Araneomorphae</taxon>
        <taxon>Entelegynae</taxon>
        <taxon>Araneoidea</taxon>
        <taxon>Araneidae</taxon>
        <taxon>Caerostris</taxon>
    </lineage>
</organism>
<evidence type="ECO:0000313" key="1">
    <source>
        <dbReference type="EMBL" id="GIY07818.1"/>
    </source>
</evidence>
<reference evidence="1 2" key="1">
    <citation type="submission" date="2021-06" db="EMBL/GenBank/DDBJ databases">
        <title>Caerostris darwini draft genome.</title>
        <authorList>
            <person name="Kono N."/>
            <person name="Arakawa K."/>
        </authorList>
    </citation>
    <scope>NUCLEOTIDE SEQUENCE [LARGE SCALE GENOMIC DNA]</scope>
</reference>
<proteinExistence type="predicted"/>
<name>A0AAV4QK61_9ARAC</name>
<accession>A0AAV4QK61</accession>
<protein>
    <submittedName>
        <fullName evidence="1">Uncharacterized protein</fullName>
    </submittedName>
</protein>
<feature type="non-terminal residue" evidence="1">
    <location>
        <position position="1"/>
    </location>
</feature>